<dbReference type="AlphaFoldDB" id="A0A8H4F3Y6"/>
<feature type="non-terminal residue" evidence="1">
    <location>
        <position position="1"/>
    </location>
</feature>
<organism evidence="1 2">
    <name type="scientific">Mucor circinelloides f. lusitanicus</name>
    <name type="common">Mucor racemosus var. lusitanicus</name>
    <dbReference type="NCBI Taxonomy" id="29924"/>
    <lineage>
        <taxon>Eukaryota</taxon>
        <taxon>Fungi</taxon>
        <taxon>Fungi incertae sedis</taxon>
        <taxon>Mucoromycota</taxon>
        <taxon>Mucoromycotina</taxon>
        <taxon>Mucoromycetes</taxon>
        <taxon>Mucorales</taxon>
        <taxon>Mucorineae</taxon>
        <taxon>Mucoraceae</taxon>
        <taxon>Mucor</taxon>
    </lineage>
</organism>
<reference evidence="1 2" key="1">
    <citation type="submission" date="2019-09" db="EMBL/GenBank/DDBJ databases">
        <authorList>
            <consortium name="DOE Joint Genome Institute"/>
            <person name="Mondo S.J."/>
            <person name="Navarro-Mendoza M.I."/>
            <person name="Perez-Arques C."/>
            <person name="Panchal S."/>
            <person name="Nicolas F.E."/>
            <person name="Ganguly P."/>
            <person name="Pangilinan J."/>
            <person name="Grigoriev I."/>
            <person name="Heitman J."/>
            <person name="Sanya K."/>
            <person name="Garre V."/>
        </authorList>
    </citation>
    <scope>NUCLEOTIDE SEQUENCE [LARGE SCALE GENOMIC DNA]</scope>
    <source>
        <strain evidence="1 2">MU402</strain>
    </source>
</reference>
<dbReference type="Proteomes" id="UP000469890">
    <property type="component" value="Unassembled WGS sequence"/>
</dbReference>
<sequence length="260" mass="29796">KPKLQKTHLDASKKGFHLGSSFSTTNSSTKIEYQACKNELKRNKSLRSLNLIDCLVSLMGDESFDDIYYNLMLWSFKPDHSLTPPSEAFLEIIKQHSICSFHLVCITMPEFVQNHKKTRIVENVIPSLLALTKITGFVEFEWCIPLFLSSSSSNLKDYDYDLRSAPLSKLIDALGVSKTQNNMELIIVEALRSNGAIKKNALYTIEDSLKIIECSILSSLKKRFHIIQTPCKTPLHDKDCSELTEDEPIKWNERFLYIHY</sequence>
<proteinExistence type="predicted"/>
<accession>A0A8H4F3Y6</accession>
<evidence type="ECO:0000313" key="1">
    <source>
        <dbReference type="EMBL" id="KAF1805216.1"/>
    </source>
</evidence>
<name>A0A8H4F3Y6_MUCCL</name>
<comment type="caution">
    <text evidence="1">The sequence shown here is derived from an EMBL/GenBank/DDBJ whole genome shotgun (WGS) entry which is preliminary data.</text>
</comment>
<dbReference type="EMBL" id="JAAECE010000002">
    <property type="protein sequence ID" value="KAF1805216.1"/>
    <property type="molecule type" value="Genomic_DNA"/>
</dbReference>
<gene>
    <name evidence="1" type="ORF">FB192DRAFT_1275964</name>
</gene>
<evidence type="ECO:0000313" key="2">
    <source>
        <dbReference type="Proteomes" id="UP000469890"/>
    </source>
</evidence>
<protein>
    <submittedName>
        <fullName evidence="1">Uncharacterized protein</fullName>
    </submittedName>
</protein>